<feature type="transmembrane region" description="Helical" evidence="1">
    <location>
        <begin position="102"/>
        <end position="123"/>
    </location>
</feature>
<feature type="transmembrane region" description="Helical" evidence="1">
    <location>
        <begin position="135"/>
        <end position="153"/>
    </location>
</feature>
<organism evidence="2 3">
    <name type="scientific">Sphingomonas jinjuensis</name>
    <dbReference type="NCBI Taxonomy" id="535907"/>
    <lineage>
        <taxon>Bacteria</taxon>
        <taxon>Pseudomonadati</taxon>
        <taxon>Pseudomonadota</taxon>
        <taxon>Alphaproteobacteria</taxon>
        <taxon>Sphingomonadales</taxon>
        <taxon>Sphingomonadaceae</taxon>
        <taxon>Sphingomonas</taxon>
    </lineage>
</organism>
<keyword evidence="3" id="KW-1185">Reference proteome</keyword>
<name>A0A840FEN6_9SPHN</name>
<comment type="caution">
    <text evidence="2">The sequence shown here is derived from an EMBL/GenBank/DDBJ whole genome shotgun (WGS) entry which is preliminary data.</text>
</comment>
<feature type="transmembrane region" description="Helical" evidence="1">
    <location>
        <begin position="205"/>
        <end position="233"/>
    </location>
</feature>
<evidence type="ECO:0000256" key="1">
    <source>
        <dbReference type="SAM" id="Phobius"/>
    </source>
</evidence>
<proteinExistence type="predicted"/>
<gene>
    <name evidence="2" type="ORF">GGQ80_003059</name>
</gene>
<evidence type="ECO:0000313" key="3">
    <source>
        <dbReference type="Proteomes" id="UP000529795"/>
    </source>
</evidence>
<dbReference type="Proteomes" id="UP000529795">
    <property type="component" value="Unassembled WGS sequence"/>
</dbReference>
<feature type="transmembrane region" description="Helical" evidence="1">
    <location>
        <begin position="381"/>
        <end position="400"/>
    </location>
</feature>
<feature type="transmembrane region" description="Helical" evidence="1">
    <location>
        <begin position="253"/>
        <end position="276"/>
    </location>
</feature>
<protein>
    <recommendedName>
        <fullName evidence="4">O-antigen ligase domain-containing protein</fullName>
    </recommendedName>
</protein>
<keyword evidence="1" id="KW-0812">Transmembrane</keyword>
<dbReference type="AlphaFoldDB" id="A0A840FEN6"/>
<keyword evidence="1" id="KW-1133">Transmembrane helix</keyword>
<evidence type="ECO:0000313" key="2">
    <source>
        <dbReference type="EMBL" id="MBB4155142.1"/>
    </source>
</evidence>
<evidence type="ECO:0008006" key="4">
    <source>
        <dbReference type="Google" id="ProtNLM"/>
    </source>
</evidence>
<feature type="transmembrane region" description="Helical" evidence="1">
    <location>
        <begin position="173"/>
        <end position="193"/>
    </location>
</feature>
<feature type="transmembrane region" description="Helical" evidence="1">
    <location>
        <begin position="26"/>
        <end position="58"/>
    </location>
</feature>
<dbReference type="EMBL" id="JACIEV010000009">
    <property type="protein sequence ID" value="MBB4155142.1"/>
    <property type="molecule type" value="Genomic_DNA"/>
</dbReference>
<keyword evidence="1" id="KW-0472">Membrane</keyword>
<feature type="transmembrane region" description="Helical" evidence="1">
    <location>
        <begin position="348"/>
        <end position="369"/>
    </location>
</feature>
<feature type="transmembrane region" description="Helical" evidence="1">
    <location>
        <begin position="70"/>
        <end position="90"/>
    </location>
</feature>
<reference evidence="2 3" key="1">
    <citation type="submission" date="2020-08" db="EMBL/GenBank/DDBJ databases">
        <title>Genomic Encyclopedia of Type Strains, Phase IV (KMG-IV): sequencing the most valuable type-strain genomes for metagenomic binning, comparative biology and taxonomic classification.</title>
        <authorList>
            <person name="Goeker M."/>
        </authorList>
    </citation>
    <scope>NUCLEOTIDE SEQUENCE [LARGE SCALE GENOMIC DNA]</scope>
    <source>
        <strain evidence="2 3">YC6723</strain>
    </source>
</reference>
<sequence>MSYYDTSYAHDPRQADRAAARNVVKVALWLALAISVVIPHSFQLVSALLIFGATVLTLPAIERDEWLDRILLTYFLGVVLTSVFIWIGTTNGAPRNASTQTILIYILSPFAWIVLGTGLAQFFGIERLVQWLIRFTWWALISVALFFWAFLTIGRQAVTFLFADANVNVSNGFAGANILVYGSLIFLAGGAFAQPTLVKSKWGRLLLPAGLVLCAITSGRSAFALAVPIGFITGLVLRGRVAHQGPTISFGRAVVVPAVLLTGAALAVTVAIGVLLHTIDLTVIFQGYVNKIASGGGEVRTEQAGALWDGIRETVGLGAGHGVGVSYIRNADYPWRYENVPLATMYRVGLLGTLIYCGPFFVYGFAFLGRASRRALSPEDVYMMGGFLSAAVAAWTNPYIESFIFQWMFFVPVMSFAVHKVSDKRFATPIAAV</sequence>
<accession>A0A840FEN6</accession>
<dbReference type="RefSeq" id="WP_183986337.1">
    <property type="nucleotide sequence ID" value="NZ_JACIEV010000009.1"/>
</dbReference>